<keyword evidence="3" id="KW-1185">Reference proteome</keyword>
<dbReference type="PROSITE" id="PS50206">
    <property type="entry name" value="RHODANESE_3"/>
    <property type="match status" value="1"/>
</dbReference>
<dbReference type="Gene3D" id="3.40.250.10">
    <property type="entry name" value="Rhodanese-like domain"/>
    <property type="match status" value="1"/>
</dbReference>
<accession>A0A939DNR0</accession>
<gene>
    <name evidence="2" type="ORF">J0A66_11710</name>
</gene>
<dbReference type="CDD" id="cd00158">
    <property type="entry name" value="RHOD"/>
    <property type="match status" value="1"/>
</dbReference>
<dbReference type="EMBL" id="JAFKCV010000005">
    <property type="protein sequence ID" value="MBN7825893.1"/>
    <property type="molecule type" value="Genomic_DNA"/>
</dbReference>
<dbReference type="InterPro" id="IPR036873">
    <property type="entry name" value="Rhodanese-like_dom_sf"/>
</dbReference>
<evidence type="ECO:0000313" key="2">
    <source>
        <dbReference type="EMBL" id="MBN7825893.1"/>
    </source>
</evidence>
<dbReference type="PANTHER" id="PTHR43031:SF1">
    <property type="entry name" value="PYRIDINE NUCLEOTIDE-DISULPHIDE OXIDOREDUCTASE"/>
    <property type="match status" value="1"/>
</dbReference>
<dbReference type="Pfam" id="PF00581">
    <property type="entry name" value="Rhodanese"/>
    <property type="match status" value="1"/>
</dbReference>
<dbReference type="SMART" id="SM00450">
    <property type="entry name" value="RHOD"/>
    <property type="match status" value="1"/>
</dbReference>
<evidence type="ECO:0000313" key="3">
    <source>
        <dbReference type="Proteomes" id="UP000664654"/>
    </source>
</evidence>
<protein>
    <submittedName>
        <fullName evidence="2">Rhodanese-like domain-containing protein</fullName>
    </submittedName>
</protein>
<evidence type="ECO:0000259" key="1">
    <source>
        <dbReference type="PROSITE" id="PS50206"/>
    </source>
</evidence>
<feature type="domain" description="Rhodanese" evidence="1">
    <location>
        <begin position="16"/>
        <end position="103"/>
    </location>
</feature>
<dbReference type="PANTHER" id="PTHR43031">
    <property type="entry name" value="FAD-DEPENDENT OXIDOREDUCTASE"/>
    <property type="match status" value="1"/>
</dbReference>
<dbReference type="RefSeq" id="WP_206573996.1">
    <property type="nucleotide sequence ID" value="NZ_JAFKCV010000005.1"/>
</dbReference>
<comment type="caution">
    <text evidence="2">The sequence shown here is derived from an EMBL/GenBank/DDBJ whole genome shotgun (WGS) entry which is preliminary data.</text>
</comment>
<proteinExistence type="predicted"/>
<name>A0A939DNR0_9ALTE</name>
<dbReference type="InterPro" id="IPR001763">
    <property type="entry name" value="Rhodanese-like_dom"/>
</dbReference>
<reference evidence="2" key="1">
    <citation type="submission" date="2021-03" db="EMBL/GenBank/DDBJ databases">
        <title>novel species isolated from a fishpond in China.</title>
        <authorList>
            <person name="Lu H."/>
            <person name="Cai Z."/>
        </authorList>
    </citation>
    <scope>NUCLEOTIDE SEQUENCE</scope>
    <source>
        <strain evidence="2">JCM 30855</strain>
    </source>
</reference>
<dbReference type="AlphaFoldDB" id="A0A939DNR0"/>
<dbReference type="SUPFAM" id="SSF52821">
    <property type="entry name" value="Rhodanese/Cell cycle control phosphatase"/>
    <property type="match status" value="1"/>
</dbReference>
<sequence length="105" mass="12168">MQNISRQELEAMNEQRHEDFVLINVLPQEDFNQAHIRTSVNIPLEQDDFTRLVEKVAGDKDRKVVVYCANFDCPVSGKAAEKLEQAGFSRVYDYEGGTEDWKKHH</sequence>
<dbReference type="Proteomes" id="UP000664654">
    <property type="component" value="Unassembled WGS sequence"/>
</dbReference>
<dbReference type="InterPro" id="IPR050229">
    <property type="entry name" value="GlpE_sulfurtransferase"/>
</dbReference>
<organism evidence="2 3">
    <name type="scientific">Bowmanella dokdonensis</name>
    <dbReference type="NCBI Taxonomy" id="751969"/>
    <lineage>
        <taxon>Bacteria</taxon>
        <taxon>Pseudomonadati</taxon>
        <taxon>Pseudomonadota</taxon>
        <taxon>Gammaproteobacteria</taxon>
        <taxon>Alteromonadales</taxon>
        <taxon>Alteromonadaceae</taxon>
        <taxon>Bowmanella</taxon>
    </lineage>
</organism>